<protein>
    <submittedName>
        <fullName evidence="1">Uncharacterized protein</fullName>
    </submittedName>
</protein>
<feature type="non-terminal residue" evidence="1">
    <location>
        <position position="23"/>
    </location>
</feature>
<dbReference type="AlphaFoldDB" id="A0A0F9F240"/>
<organism evidence="1">
    <name type="scientific">marine sediment metagenome</name>
    <dbReference type="NCBI Taxonomy" id="412755"/>
    <lineage>
        <taxon>unclassified sequences</taxon>
        <taxon>metagenomes</taxon>
        <taxon>ecological metagenomes</taxon>
    </lineage>
</organism>
<accession>A0A0F9F240</accession>
<dbReference type="EMBL" id="LAZR01025231">
    <property type="protein sequence ID" value="KKL72571.1"/>
    <property type="molecule type" value="Genomic_DNA"/>
</dbReference>
<comment type="caution">
    <text evidence="1">The sequence shown here is derived from an EMBL/GenBank/DDBJ whole genome shotgun (WGS) entry which is preliminary data.</text>
</comment>
<evidence type="ECO:0000313" key="1">
    <source>
        <dbReference type="EMBL" id="KKL72571.1"/>
    </source>
</evidence>
<sequence length="23" mass="2634">MRMEFRIEGAAQLEANLATLGRR</sequence>
<reference evidence="1" key="1">
    <citation type="journal article" date="2015" name="Nature">
        <title>Complex archaea that bridge the gap between prokaryotes and eukaryotes.</title>
        <authorList>
            <person name="Spang A."/>
            <person name="Saw J.H."/>
            <person name="Jorgensen S.L."/>
            <person name="Zaremba-Niedzwiedzka K."/>
            <person name="Martijn J."/>
            <person name="Lind A.E."/>
            <person name="van Eijk R."/>
            <person name="Schleper C."/>
            <person name="Guy L."/>
            <person name="Ettema T.J."/>
        </authorList>
    </citation>
    <scope>NUCLEOTIDE SEQUENCE</scope>
</reference>
<gene>
    <name evidence="1" type="ORF">LCGC14_2083540</name>
</gene>
<name>A0A0F9F240_9ZZZZ</name>
<proteinExistence type="predicted"/>